<dbReference type="InterPro" id="IPR025965">
    <property type="entry name" value="FlgD/Vpr_Ig-like"/>
</dbReference>
<gene>
    <name evidence="3" type="ORF">STRTUCAR8_06298</name>
</gene>
<sequence length="772" mass="80797">MRERRHRGRRKAGSGAVLALTVLALGAGLMPSAEAGNGPGTAAAVAHRAGKPSVTLKGQPGPLTKPAAPVSADAAGILSYNTGNSPSAAYTWERPNGTYVNGLPKPVSLGSPFSDDMWAVNGRFGLERIGTTRTYRIRNYDTGKVVQFDLPAGDIATTVMAENRLLTLRKTAAKWTLHLLEIPAAGGRPVDRLVAGVPDNLPGTVTHVQMDARGAAISFGGPDGIQTLLDFATRRLTVVPAEGAWKLSLASLSATTVLYGASYNGDFKAFLVDRAHPDGPRTPLKVDSNVNLTLLGSWAIYPGGEGELFAQPAAGGAARTLLPQADSHSPVAGADGAVYTVGGTGPDDWAVRRITLGADGTPVVGVFVPLPRQTTYDVGGVAVDQGQLRVGTLHLPGDHSRADTYLSGSSLSLTASGRLNATPPRNVGDLGYHPPVGDGFPYDEQCTGQCLRLVGNGEGDVVRTPQTNYAPTLTASGRYSVQRPNPWFQYVLDGTKELSHTDHWHAASLWGSQLWSAGTRSGTVTAVSLPSKKALGSAVSVGAPCVPPEIQVVGRWIYWSCGPTKKAGVYDRVTKRVIKVPSGYAQLADGYLVSQNDAAARLSITYFPGAVPAARVGTSDLAPLTNQVGEPADRRGRFWAVDRFGGPMAYLTEAGDVTVNWPRVTISPLAVIATDSPARVDLRAAGSKYTGVWNLSKPAASWKLTFVSAASGKTVRTLTGGRAAGKISATWDGTGPDGKKVPTGTYRWTLTAPPADHVGRSVTVKGSVAVRS</sequence>
<dbReference type="EMBL" id="AEJB01000310">
    <property type="protein sequence ID" value="ELP67151.1"/>
    <property type="molecule type" value="Genomic_DNA"/>
</dbReference>
<feature type="chain" id="PRO_5003973320" description="FlgD/Vpr Ig-like domain-containing protein" evidence="1">
    <location>
        <begin position="36"/>
        <end position="772"/>
    </location>
</feature>
<dbReference type="Gene3D" id="2.60.40.4070">
    <property type="match status" value="1"/>
</dbReference>
<dbReference type="PATRIC" id="fig|698760.3.peg.4098"/>
<keyword evidence="4" id="KW-1185">Reference proteome</keyword>
<evidence type="ECO:0000313" key="3">
    <source>
        <dbReference type="EMBL" id="ELP67151.1"/>
    </source>
</evidence>
<dbReference type="STRING" id="85558.T45_02174"/>
<reference evidence="3 4" key="1">
    <citation type="journal article" date="2011" name="Plasmid">
        <title>Streptomyces turgidiscabies Car8 contains a modular pathogenicity island that shares virulence genes with other actinobacterial plant pathogens.</title>
        <authorList>
            <person name="Huguet-Tapia J.C."/>
            <person name="Badger J.H."/>
            <person name="Loria R."/>
            <person name="Pettis G.S."/>
        </authorList>
    </citation>
    <scope>NUCLEOTIDE SEQUENCE [LARGE SCALE GENOMIC DNA]</scope>
    <source>
        <strain evidence="3 4">Car8</strain>
    </source>
</reference>
<feature type="signal peptide" evidence="1">
    <location>
        <begin position="1"/>
        <end position="35"/>
    </location>
</feature>
<name>L7F812_STRT8</name>
<dbReference type="SUPFAM" id="SSF69322">
    <property type="entry name" value="Tricorn protease domain 2"/>
    <property type="match status" value="1"/>
</dbReference>
<dbReference type="PROSITE" id="PS51318">
    <property type="entry name" value="TAT"/>
    <property type="match status" value="1"/>
</dbReference>
<evidence type="ECO:0000256" key="1">
    <source>
        <dbReference type="SAM" id="SignalP"/>
    </source>
</evidence>
<dbReference type="Pfam" id="PF13860">
    <property type="entry name" value="FlgD_ig"/>
    <property type="match status" value="1"/>
</dbReference>
<organism evidence="3 4">
    <name type="scientific">Streptomyces turgidiscabies (strain Car8)</name>
    <dbReference type="NCBI Taxonomy" id="698760"/>
    <lineage>
        <taxon>Bacteria</taxon>
        <taxon>Bacillati</taxon>
        <taxon>Actinomycetota</taxon>
        <taxon>Actinomycetes</taxon>
        <taxon>Kitasatosporales</taxon>
        <taxon>Streptomycetaceae</taxon>
        <taxon>Streptomyces</taxon>
    </lineage>
</organism>
<dbReference type="Proteomes" id="UP000010931">
    <property type="component" value="Unassembled WGS sequence"/>
</dbReference>
<evidence type="ECO:0000313" key="4">
    <source>
        <dbReference type="Proteomes" id="UP000010931"/>
    </source>
</evidence>
<accession>L7F812</accession>
<dbReference type="InterPro" id="IPR006311">
    <property type="entry name" value="TAT_signal"/>
</dbReference>
<keyword evidence="1" id="KW-0732">Signal</keyword>
<comment type="caution">
    <text evidence="3">The sequence shown here is derived from an EMBL/GenBank/DDBJ whole genome shotgun (WGS) entry which is preliminary data.</text>
</comment>
<protein>
    <recommendedName>
        <fullName evidence="2">FlgD/Vpr Ig-like domain-containing protein</fullName>
    </recommendedName>
</protein>
<feature type="domain" description="FlgD/Vpr Ig-like" evidence="2">
    <location>
        <begin position="688"/>
        <end position="752"/>
    </location>
</feature>
<proteinExistence type="predicted"/>
<evidence type="ECO:0000259" key="2">
    <source>
        <dbReference type="Pfam" id="PF13860"/>
    </source>
</evidence>
<dbReference type="AlphaFoldDB" id="L7F812"/>